<sequence>EEEEAIVAFVMWMERSGLPACKGEVEDAANTLRLRRNPDAQPVSRMWYRRFRDDHPELDKSILKSLDKSREAWEVAGIDDVKEWFKRLAELIAKLQIGASEIWNADQAGVRSFPTLEWAYIDGDPNMRFAQSESAFSNGDITLEWAMEFNRHSWGKSATVQDRQLSFEEYFGCDEHLRKPLEHHISFDMPPKERTPAEKTWPLLIIDGFTGHGAFASALRQGNLSFNRRDFAGAFMEIFNEGFTRAHIISGFEKSGIFPPTDQPAVSYLLQKQLKSKQAVDPAYASLLPPEGRFSAASDTAKHVGERYHDILSSPTRAGLKNIRNIVNEAMLLEDTIKRYADDRRSRIEKQYNKRK</sequence>
<evidence type="ECO:0000313" key="3">
    <source>
        <dbReference type="EMBL" id="OBS16491.1"/>
    </source>
</evidence>
<dbReference type="EMBL" id="LYXU01000086">
    <property type="protein sequence ID" value="OBS16491.1"/>
    <property type="molecule type" value="Genomic_DNA"/>
</dbReference>
<dbReference type="PROSITE" id="PS51253">
    <property type="entry name" value="HTH_CENPB"/>
    <property type="match status" value="1"/>
</dbReference>
<dbReference type="Proteomes" id="UP000091967">
    <property type="component" value="Unassembled WGS sequence"/>
</dbReference>
<dbReference type="AlphaFoldDB" id="A0A1B8A7P2"/>
<reference evidence="3 4" key="1">
    <citation type="submission" date="2016-06" db="EMBL/GenBank/DDBJ databases">
        <title>Living apart together: crosstalk between the core and supernumerary genomes in a fungal plant pathogen.</title>
        <authorList>
            <person name="Vanheule A."/>
            <person name="Audenaert K."/>
            <person name="Warris S."/>
            <person name="Van De Geest H."/>
            <person name="Schijlen E."/>
            <person name="Hofte M."/>
            <person name="De Saeger S."/>
            <person name="Haesaert G."/>
            <person name="Waalwijk C."/>
            <person name="Van Der Lee T."/>
        </authorList>
    </citation>
    <scope>NUCLEOTIDE SEQUENCE [LARGE SCALE GENOMIC DNA]</scope>
    <source>
        <strain evidence="3 4">2516</strain>
    </source>
</reference>
<protein>
    <recommendedName>
        <fullName evidence="2">HTH CENPB-type domain-containing protein</fullName>
    </recommendedName>
</protein>
<organism evidence="3 4">
    <name type="scientific">Fusarium poae</name>
    <dbReference type="NCBI Taxonomy" id="36050"/>
    <lineage>
        <taxon>Eukaryota</taxon>
        <taxon>Fungi</taxon>
        <taxon>Dikarya</taxon>
        <taxon>Ascomycota</taxon>
        <taxon>Pezizomycotina</taxon>
        <taxon>Sordariomycetes</taxon>
        <taxon>Hypocreomycetidae</taxon>
        <taxon>Hypocreales</taxon>
        <taxon>Nectriaceae</taxon>
        <taxon>Fusarium</taxon>
    </lineage>
</organism>
<evidence type="ECO:0000259" key="2">
    <source>
        <dbReference type="PROSITE" id="PS51253"/>
    </source>
</evidence>
<evidence type="ECO:0000313" key="4">
    <source>
        <dbReference type="Proteomes" id="UP000091967"/>
    </source>
</evidence>
<accession>A0A1B8A7P2</accession>
<name>A0A1B8A7P2_FUSPO</name>
<dbReference type="OMA" id="YKVKMDV"/>
<evidence type="ECO:0000256" key="1">
    <source>
        <dbReference type="ARBA" id="ARBA00023125"/>
    </source>
</evidence>
<dbReference type="InterPro" id="IPR006600">
    <property type="entry name" value="HTH_CenpB_DNA-bd_dom"/>
</dbReference>
<feature type="non-terminal residue" evidence="3">
    <location>
        <position position="1"/>
    </location>
</feature>
<feature type="domain" description="HTH CENPB-type" evidence="2">
    <location>
        <begin position="1"/>
        <end position="61"/>
    </location>
</feature>
<keyword evidence="4" id="KW-1185">Reference proteome</keyword>
<dbReference type="GO" id="GO:0003677">
    <property type="term" value="F:DNA binding"/>
    <property type="evidence" value="ECO:0007669"/>
    <property type="project" value="UniProtKB-KW"/>
</dbReference>
<keyword evidence="1" id="KW-0238">DNA-binding</keyword>
<proteinExistence type="predicted"/>
<gene>
    <name evidence="3" type="ORF">FPOA_27380</name>
</gene>
<comment type="caution">
    <text evidence="3">The sequence shown here is derived from an EMBL/GenBank/DDBJ whole genome shotgun (WGS) entry which is preliminary data.</text>
</comment>